<dbReference type="Proteomes" id="UP000656881">
    <property type="component" value="Unassembled WGS sequence"/>
</dbReference>
<evidence type="ECO:0000256" key="1">
    <source>
        <dbReference type="SAM" id="MobiDB-lite"/>
    </source>
</evidence>
<feature type="compositionally biased region" description="Pro residues" evidence="1">
    <location>
        <begin position="23"/>
        <end position="34"/>
    </location>
</feature>
<reference evidence="3" key="1">
    <citation type="journal article" date="2019" name="Int. J. Syst. Evol. Microbiol.">
        <title>The Global Catalogue of Microorganisms (GCM) 10K type strain sequencing project: providing services to taxonomists for standard genome sequencing and annotation.</title>
        <authorList>
            <consortium name="The Broad Institute Genomics Platform"/>
            <consortium name="The Broad Institute Genome Sequencing Center for Infectious Disease"/>
            <person name="Wu L."/>
            <person name="Ma J."/>
        </authorList>
    </citation>
    <scope>NUCLEOTIDE SEQUENCE [LARGE SCALE GENOMIC DNA]</scope>
    <source>
        <strain evidence="3">CGMCC 4.7349</strain>
    </source>
</reference>
<name>A0ABQ2MWB5_9ACTN</name>
<dbReference type="EMBL" id="BMNG01000026">
    <property type="protein sequence ID" value="GGO59017.1"/>
    <property type="molecule type" value="Genomic_DNA"/>
</dbReference>
<comment type="caution">
    <text evidence="2">The sequence shown here is derived from an EMBL/GenBank/DDBJ whole genome shotgun (WGS) entry which is preliminary data.</text>
</comment>
<feature type="compositionally biased region" description="Basic and acidic residues" evidence="1">
    <location>
        <begin position="36"/>
        <end position="46"/>
    </location>
</feature>
<proteinExistence type="predicted"/>
<protein>
    <submittedName>
        <fullName evidence="2">Uncharacterized protein</fullName>
    </submittedName>
</protein>
<feature type="region of interest" description="Disordered" evidence="1">
    <location>
        <begin position="1"/>
        <end position="62"/>
    </location>
</feature>
<evidence type="ECO:0000313" key="2">
    <source>
        <dbReference type="EMBL" id="GGO59017.1"/>
    </source>
</evidence>
<gene>
    <name evidence="2" type="ORF">GCM10012286_79650</name>
</gene>
<keyword evidence="3" id="KW-1185">Reference proteome</keyword>
<accession>A0ABQ2MWB5</accession>
<sequence length="62" mass="6798">MPLSDMHAGPEWLRAARSVHGNPRPPAVETPPTDPQRTESPHHDRAPAVYLPAISHPHEGSH</sequence>
<organism evidence="2 3">
    <name type="scientific">Streptomyces lasiicapitis</name>
    <dbReference type="NCBI Taxonomy" id="1923961"/>
    <lineage>
        <taxon>Bacteria</taxon>
        <taxon>Bacillati</taxon>
        <taxon>Actinomycetota</taxon>
        <taxon>Actinomycetes</taxon>
        <taxon>Kitasatosporales</taxon>
        <taxon>Streptomycetaceae</taxon>
        <taxon>Streptomyces</taxon>
    </lineage>
</organism>
<evidence type="ECO:0000313" key="3">
    <source>
        <dbReference type="Proteomes" id="UP000656881"/>
    </source>
</evidence>